<dbReference type="Pfam" id="PF15575">
    <property type="entry name" value="Imm49"/>
    <property type="match status" value="2"/>
</dbReference>
<evidence type="ECO:0000256" key="4">
    <source>
        <dbReference type="ARBA" id="ARBA00023125"/>
    </source>
</evidence>
<dbReference type="PANTHER" id="PTHR33217">
    <property type="entry name" value="TRANSPOSASE FOR INSERTION SEQUENCE ELEMENT IS1081"/>
    <property type="match status" value="1"/>
</dbReference>
<organism evidence="7 8">
    <name type="scientific">Streptomyces prasinopilosus</name>
    <dbReference type="NCBI Taxonomy" id="67344"/>
    <lineage>
        <taxon>Bacteria</taxon>
        <taxon>Bacillati</taxon>
        <taxon>Actinomycetota</taxon>
        <taxon>Actinomycetes</taxon>
        <taxon>Kitasatosporales</taxon>
        <taxon>Streptomycetaceae</taxon>
        <taxon>Streptomyces</taxon>
    </lineage>
</organism>
<evidence type="ECO:0000256" key="5">
    <source>
        <dbReference type="ARBA" id="ARBA00023172"/>
    </source>
</evidence>
<proteinExistence type="inferred from homology"/>
<evidence type="ECO:0000256" key="3">
    <source>
        <dbReference type="ARBA" id="ARBA00022578"/>
    </source>
</evidence>
<dbReference type="InterPro" id="IPR001207">
    <property type="entry name" value="Transposase_mutator"/>
</dbReference>
<dbReference type="GO" id="GO:0004803">
    <property type="term" value="F:transposase activity"/>
    <property type="evidence" value="ECO:0007669"/>
    <property type="project" value="InterPro"/>
</dbReference>
<dbReference type="Pfam" id="PF00872">
    <property type="entry name" value="Transposase_mut"/>
    <property type="match status" value="1"/>
</dbReference>
<dbReference type="EMBL" id="FMZK01000022">
    <property type="protein sequence ID" value="SDE24685.1"/>
    <property type="molecule type" value="Genomic_DNA"/>
</dbReference>
<dbReference type="Proteomes" id="UP000182100">
    <property type="component" value="Unassembled WGS sequence"/>
</dbReference>
<comment type="similarity">
    <text evidence="2">Belongs to the transposase mutator family.</text>
</comment>
<reference evidence="8" key="1">
    <citation type="submission" date="2016-10" db="EMBL/GenBank/DDBJ databases">
        <authorList>
            <person name="Varghese N."/>
            <person name="Submissions S."/>
        </authorList>
    </citation>
    <scope>NUCLEOTIDE SEQUENCE [LARGE SCALE GENOMIC DNA]</scope>
    <source>
        <strain evidence="8">CGMCC 4.3504</strain>
    </source>
</reference>
<comment type="function">
    <text evidence="1">Required for the transposition of the insertion element.</text>
</comment>
<protein>
    <submittedName>
        <fullName evidence="7">Transposase, Mutator family</fullName>
    </submittedName>
</protein>
<evidence type="ECO:0000256" key="2">
    <source>
        <dbReference type="ARBA" id="ARBA00010961"/>
    </source>
</evidence>
<dbReference type="STRING" id="67344.SAMN05216505_12246"/>
<dbReference type="PANTHER" id="PTHR33217:SF8">
    <property type="entry name" value="MUTATOR FAMILY TRANSPOSASE"/>
    <property type="match status" value="1"/>
</dbReference>
<sequence length="740" mass="80634">MTSTTRPARTAGNSRNGTRGKTVLTEIGPVEISVPRDRDGSFEPKIVRKQQKRLPGVDEMVISLSAKGLTTGEVQARLTEAYEADVSKQTISTITDKVMDGMTETAPWRRCVRPPWAREAQKRRGASRPGYWSQQSSICQTPHLGCRRDRSRSGAVRIERHQVSRAVVSAARKDFTDRIGDQVHSMSRAGRMATYEWQSIADEFLTYLGALSVETPDLDTPEAKAVLKDASEAAAGAVSYAAYHPHCSFHVFLEYVNFGMSYDPGEDAPEESIMPGKWLDALCLTVLRDKAKRHGEAFHFAREKFAAWAQGTPVGELATGLMAVVLDDTGDDEEYPPSAQAKLAAVDAALDRIRIRAGETGDSLLDRPQSAALRTLRALAAEDREAFDAALADLLTRHATLHRASASPSTLLPLVPIALAALAYRTLGWAPAVRTDYLPHALITGFETRGPRVAGFGRDRRPDALAALAAGPLVVERPACERDGIQRIEVMYEEDLREAFTHVEGKPLDVRRLGSAMGDQERLFKWRAGNPGDVADAQLATLRLASQMGAALFRIALAEPGTEVEVSIGGRTLRYPAERGEEAGAGNWQTAVAFALISGVREDLAPLVLTGPAFVRSDGTACTAYREALHAYLMGTEPEAAAQRALQEAEKAEDRGFAMPPTVLLSQLVEGDEESFDLALADALEAHRAHYQVADRADDPDAFLNLDILALACHARRRGWAVRVESPYLPQSLLRAAQPF</sequence>
<keyword evidence="8" id="KW-1185">Reference proteome</keyword>
<evidence type="ECO:0000256" key="6">
    <source>
        <dbReference type="SAM" id="MobiDB-lite"/>
    </source>
</evidence>
<evidence type="ECO:0000256" key="1">
    <source>
        <dbReference type="ARBA" id="ARBA00002190"/>
    </source>
</evidence>
<keyword evidence="3" id="KW-0815">Transposition</keyword>
<accession>A0A1G7BEM8</accession>
<name>A0A1G7BEM8_9ACTN</name>
<dbReference type="InterPro" id="IPR029074">
    <property type="entry name" value="Imm49"/>
</dbReference>
<feature type="compositionally biased region" description="Polar residues" evidence="6">
    <location>
        <begin position="1"/>
        <end position="19"/>
    </location>
</feature>
<gene>
    <name evidence="7" type="ORF">SAMN05216505_12246</name>
</gene>
<keyword evidence="4" id="KW-0238">DNA-binding</keyword>
<evidence type="ECO:0000313" key="7">
    <source>
        <dbReference type="EMBL" id="SDE24685.1"/>
    </source>
</evidence>
<evidence type="ECO:0000313" key="8">
    <source>
        <dbReference type="Proteomes" id="UP000182100"/>
    </source>
</evidence>
<dbReference type="AlphaFoldDB" id="A0A1G7BEM8"/>
<keyword evidence="5" id="KW-0233">DNA recombination</keyword>
<dbReference type="GO" id="GO:0003677">
    <property type="term" value="F:DNA binding"/>
    <property type="evidence" value="ECO:0007669"/>
    <property type="project" value="UniProtKB-KW"/>
</dbReference>
<feature type="region of interest" description="Disordered" evidence="6">
    <location>
        <begin position="1"/>
        <end position="21"/>
    </location>
</feature>
<dbReference type="GO" id="GO:0006313">
    <property type="term" value="P:DNA transposition"/>
    <property type="evidence" value="ECO:0007669"/>
    <property type="project" value="InterPro"/>
</dbReference>